<evidence type="ECO:0000313" key="3">
    <source>
        <dbReference type="EMBL" id="CAE8636320.1"/>
    </source>
</evidence>
<dbReference type="EMBL" id="CAJNNV010026539">
    <property type="protein sequence ID" value="CAE8618450.1"/>
    <property type="molecule type" value="Genomic_DNA"/>
</dbReference>
<organism evidence="2 6">
    <name type="scientific">Polarella glacialis</name>
    <name type="common">Dinoflagellate</name>
    <dbReference type="NCBI Taxonomy" id="89957"/>
    <lineage>
        <taxon>Eukaryota</taxon>
        <taxon>Sar</taxon>
        <taxon>Alveolata</taxon>
        <taxon>Dinophyceae</taxon>
        <taxon>Suessiales</taxon>
        <taxon>Suessiaceae</taxon>
        <taxon>Polarella</taxon>
    </lineage>
</organism>
<evidence type="ECO:0000313" key="4">
    <source>
        <dbReference type="EMBL" id="CAE8640901.1"/>
    </source>
</evidence>
<keyword evidence="6" id="KW-1185">Reference proteome</keyword>
<dbReference type="Proteomes" id="UP000654075">
    <property type="component" value="Unassembled WGS sequence"/>
</dbReference>
<comment type="caution">
    <text evidence="2">The sequence shown here is derived from an EMBL/GenBank/DDBJ whole genome shotgun (WGS) entry which is preliminary data.</text>
</comment>
<protein>
    <submittedName>
        <fullName evidence="2">Uncharacterized protein</fullName>
    </submittedName>
</protein>
<name>A0A813FWP5_POLGL</name>
<evidence type="ECO:0000313" key="5">
    <source>
        <dbReference type="EMBL" id="CAE8669934.1"/>
    </source>
</evidence>
<accession>A0A813FWP5</accession>
<dbReference type="EMBL" id="CAJNNW010022902">
    <property type="protein sequence ID" value="CAE8669934.1"/>
    <property type="molecule type" value="Genomic_DNA"/>
</dbReference>
<sequence length="220" mass="23218">MPVSGGVKIAFVIGGICIAIGVIMNIVTRVTAETDETSFVIDWVAEDIRSFTLPALEEKGCNYEAYVEKSKCSSTVWTYTTFGSAAVSPPTNGNCTFGFDADDKDPALEHIGYIPGAKASTYVTSSNPMWVMDSCKEIGEAFNGVATFLIISAIGGCCCGVGVITVCVAACCCCCQQNQQGQAPPAQWQQQQAQQQPYGGAQMVGQPVTQGQVVQGQLVK</sequence>
<dbReference type="EMBL" id="CAJNNV010031458">
    <property type="protein sequence ID" value="CAE8636320.1"/>
    <property type="molecule type" value="Genomic_DNA"/>
</dbReference>
<keyword evidence="1" id="KW-0472">Membrane</keyword>
<proteinExistence type="predicted"/>
<evidence type="ECO:0000256" key="1">
    <source>
        <dbReference type="SAM" id="Phobius"/>
    </source>
</evidence>
<evidence type="ECO:0000313" key="2">
    <source>
        <dbReference type="EMBL" id="CAE8618450.1"/>
    </source>
</evidence>
<dbReference type="Proteomes" id="UP000626109">
    <property type="component" value="Unassembled WGS sequence"/>
</dbReference>
<keyword evidence="1" id="KW-1133">Transmembrane helix</keyword>
<gene>
    <name evidence="2" type="ORF">PGLA1383_LOCUS36070</name>
    <name evidence="3" type="ORF">PGLA1383_LOCUS51805</name>
    <name evidence="4" type="ORF">PGLA1383_LOCUS55639</name>
    <name evidence="5" type="ORF">PGLA2088_LOCUS17324</name>
</gene>
<dbReference type="EMBL" id="CAJNNV010032738">
    <property type="protein sequence ID" value="CAE8640901.1"/>
    <property type="molecule type" value="Genomic_DNA"/>
</dbReference>
<dbReference type="AlphaFoldDB" id="A0A813FWP5"/>
<evidence type="ECO:0000313" key="6">
    <source>
        <dbReference type="Proteomes" id="UP000654075"/>
    </source>
</evidence>
<keyword evidence="1" id="KW-0812">Transmembrane</keyword>
<reference evidence="2" key="1">
    <citation type="submission" date="2021-02" db="EMBL/GenBank/DDBJ databases">
        <authorList>
            <person name="Dougan E. K."/>
            <person name="Rhodes N."/>
            <person name="Thang M."/>
            <person name="Chan C."/>
        </authorList>
    </citation>
    <scope>NUCLEOTIDE SEQUENCE</scope>
</reference>
<feature type="transmembrane region" description="Helical" evidence="1">
    <location>
        <begin position="6"/>
        <end position="27"/>
    </location>
</feature>